<keyword evidence="9 10" id="KW-0472">Membrane</keyword>
<name>A0ABM8YYW8_9PROT</name>
<proteinExistence type="inferred from homology"/>
<evidence type="ECO:0000256" key="3">
    <source>
        <dbReference type="ARBA" id="ARBA00008281"/>
    </source>
</evidence>
<keyword evidence="12" id="KW-0282">Flagellum</keyword>
<evidence type="ECO:0000256" key="10">
    <source>
        <dbReference type="RuleBase" id="RU364125"/>
    </source>
</evidence>
<feature type="compositionally biased region" description="Low complexity" evidence="11">
    <location>
        <begin position="179"/>
        <end position="195"/>
    </location>
</feature>
<dbReference type="PANTHER" id="PTHR35091:SF2">
    <property type="entry name" value="FLAGELLAR PROTEIN FLIL"/>
    <property type="match status" value="1"/>
</dbReference>
<protein>
    <recommendedName>
        <fullName evidence="10">Flagellar protein FliL</fullName>
    </recommendedName>
</protein>
<sequence length="222" mass="23919">MVKPVTKKTESDPLPTEVQTKPKSKKILFIIIGSVLVLGIAGGAGWYFTKGENHNGKSDKKTTKSSEHIKFIALEPFTVNLQRETADQFLQIGITLKIVQPELEEKIKQNLPEIRSRLLVLLSGKYPSELTASKGKKKLVNEIIAETEIVLGLRTAPAVSNAIADASAKSGVVSSVEATSPVEATSAEESSATSDSKVESAKPNGEKENSIVDVLFTSFIIQ</sequence>
<keyword evidence="12" id="KW-0966">Cell projection</keyword>
<dbReference type="PANTHER" id="PTHR35091">
    <property type="entry name" value="FLAGELLAR PROTEIN FLIL"/>
    <property type="match status" value="1"/>
</dbReference>
<accession>A0ABM8YYW8</accession>
<comment type="subcellular location">
    <subcellularLocation>
        <location evidence="10">Cell inner membrane</location>
    </subcellularLocation>
    <subcellularLocation>
        <location evidence="2">Cell membrane</location>
        <topology evidence="2">Single-pass membrane protein</topology>
    </subcellularLocation>
</comment>
<dbReference type="Proteomes" id="UP000839052">
    <property type="component" value="Chromosome"/>
</dbReference>
<dbReference type="InterPro" id="IPR005503">
    <property type="entry name" value="FliL"/>
</dbReference>
<keyword evidence="7 10" id="KW-0283">Flagellar rotation</keyword>
<dbReference type="RefSeq" id="WP_239796559.1">
    <property type="nucleotide sequence ID" value="NZ_OU912926.1"/>
</dbReference>
<evidence type="ECO:0000256" key="11">
    <source>
        <dbReference type="SAM" id="MobiDB-lite"/>
    </source>
</evidence>
<evidence type="ECO:0000256" key="1">
    <source>
        <dbReference type="ARBA" id="ARBA00002254"/>
    </source>
</evidence>
<keyword evidence="6 10" id="KW-0812">Transmembrane</keyword>
<evidence type="ECO:0000256" key="2">
    <source>
        <dbReference type="ARBA" id="ARBA00004162"/>
    </source>
</evidence>
<evidence type="ECO:0000256" key="4">
    <source>
        <dbReference type="ARBA" id="ARBA00022475"/>
    </source>
</evidence>
<keyword evidence="5 10" id="KW-0145">Chemotaxis</keyword>
<feature type="compositionally biased region" description="Basic and acidic residues" evidence="11">
    <location>
        <begin position="196"/>
        <end position="205"/>
    </location>
</feature>
<keyword evidence="10" id="KW-0997">Cell inner membrane</keyword>
<keyword evidence="12" id="KW-0969">Cilium</keyword>
<dbReference type="Pfam" id="PF03748">
    <property type="entry name" value="FliL"/>
    <property type="match status" value="1"/>
</dbReference>
<evidence type="ECO:0000256" key="9">
    <source>
        <dbReference type="ARBA" id="ARBA00023136"/>
    </source>
</evidence>
<keyword evidence="8 10" id="KW-1133">Transmembrane helix</keyword>
<gene>
    <name evidence="12" type="primary">FliL</name>
    <name evidence="12" type="ORF">NTG6680_1409</name>
</gene>
<keyword evidence="4" id="KW-1003">Cell membrane</keyword>
<evidence type="ECO:0000256" key="6">
    <source>
        <dbReference type="ARBA" id="ARBA00022692"/>
    </source>
</evidence>
<evidence type="ECO:0000313" key="12">
    <source>
        <dbReference type="EMBL" id="CAG9932662.1"/>
    </source>
</evidence>
<evidence type="ECO:0000256" key="8">
    <source>
        <dbReference type="ARBA" id="ARBA00022989"/>
    </source>
</evidence>
<reference evidence="12 13" key="1">
    <citation type="submission" date="2021-10" db="EMBL/GenBank/DDBJ databases">
        <authorList>
            <person name="Koch H."/>
        </authorList>
    </citation>
    <scope>NUCLEOTIDE SEQUENCE [LARGE SCALE GENOMIC DNA]</scope>
    <source>
        <strain evidence="12">6680</strain>
    </source>
</reference>
<comment type="function">
    <text evidence="1 10">Controls the rotational direction of flagella during chemotaxis.</text>
</comment>
<comment type="similarity">
    <text evidence="3 10">Belongs to the FliL family.</text>
</comment>
<feature type="region of interest" description="Disordered" evidence="11">
    <location>
        <begin position="179"/>
        <end position="205"/>
    </location>
</feature>
<dbReference type="EMBL" id="OU912926">
    <property type="protein sequence ID" value="CAG9932662.1"/>
    <property type="molecule type" value="Genomic_DNA"/>
</dbReference>
<evidence type="ECO:0000256" key="7">
    <source>
        <dbReference type="ARBA" id="ARBA00022779"/>
    </source>
</evidence>
<evidence type="ECO:0000256" key="5">
    <source>
        <dbReference type="ARBA" id="ARBA00022500"/>
    </source>
</evidence>
<evidence type="ECO:0000313" key="13">
    <source>
        <dbReference type="Proteomes" id="UP000839052"/>
    </source>
</evidence>
<keyword evidence="13" id="KW-1185">Reference proteome</keyword>
<feature type="transmembrane region" description="Helical" evidence="10">
    <location>
        <begin position="27"/>
        <end position="48"/>
    </location>
</feature>
<organism evidence="12 13">
    <name type="scientific">Candidatus Nitrotoga arctica</name>
    <dbReference type="NCBI Taxonomy" id="453162"/>
    <lineage>
        <taxon>Bacteria</taxon>
        <taxon>Pseudomonadati</taxon>
        <taxon>Pseudomonadota</taxon>
        <taxon>Betaproteobacteria</taxon>
        <taxon>Nitrosomonadales</taxon>
        <taxon>Gallionellaceae</taxon>
        <taxon>Candidatus Nitrotoga</taxon>
    </lineage>
</organism>